<evidence type="ECO:0000256" key="2">
    <source>
        <dbReference type="SAM" id="Coils"/>
    </source>
</evidence>
<feature type="domain" description="CCDC22 N-terminal" evidence="4">
    <location>
        <begin position="1"/>
        <end position="109"/>
    </location>
</feature>
<sequence>MDEVEEILLNSLKRSGVSLPVGVSSIKDFSPDALVSICSQSLCLILNCAASSFPTSLPDSTAYRFKICSDVALAIKSLGYREELSFHQFLYPSDEQVLKLVRFLVERLSEESSRGISVEKYNSAESITGTTEALAKFCEGQLSETSNLDGDLGSNKSLGNIREETIHDLSQRIKNCADEQDNNPSLRLDNVNELRNEIKDLEGQEKLLMNEMHDKALTLQKLQDEHEICKAALDLVMNDKKSMELHIEETDAKVKSKQQRIIELETKSNVAEHSTKQLKDHDLLARLKEIKEAHRLVLLMELRKQPKLPSRNSYIKRITEISKNSRKLDTDIQQILKETRQLQLESNTIQERLHRTYAMVNELVFREAKRKDVGKKAYGLLTRVQDSFGQISDTILATDRARREAAEWEAKLASLSSRSFDITKLQADLDYINKENELLEQLCHDSYGRKPN</sequence>
<evidence type="ECO:0000313" key="5">
    <source>
        <dbReference type="EMBL" id="KAG0447065.1"/>
    </source>
</evidence>
<keyword evidence="2" id="KW-0175">Coiled coil</keyword>
<dbReference type="Pfam" id="PF05667">
    <property type="entry name" value="CCDC22_CC"/>
    <property type="match status" value="1"/>
</dbReference>
<dbReference type="InterPro" id="IPR008530">
    <property type="entry name" value="CCDC22"/>
</dbReference>
<organism evidence="5 6">
    <name type="scientific">Vanilla planifolia</name>
    <name type="common">Vanilla</name>
    <dbReference type="NCBI Taxonomy" id="51239"/>
    <lineage>
        <taxon>Eukaryota</taxon>
        <taxon>Viridiplantae</taxon>
        <taxon>Streptophyta</taxon>
        <taxon>Embryophyta</taxon>
        <taxon>Tracheophyta</taxon>
        <taxon>Spermatophyta</taxon>
        <taxon>Magnoliopsida</taxon>
        <taxon>Liliopsida</taxon>
        <taxon>Asparagales</taxon>
        <taxon>Orchidaceae</taxon>
        <taxon>Vanilloideae</taxon>
        <taxon>Vanilleae</taxon>
        <taxon>Vanilla</taxon>
    </lineage>
</organism>
<proteinExistence type="inferred from homology"/>
<feature type="coiled-coil region" evidence="2">
    <location>
        <begin position="398"/>
        <end position="442"/>
    </location>
</feature>
<comment type="similarity">
    <text evidence="1">Belongs to the CCDC22 family.</text>
</comment>
<dbReference type="PANTHER" id="PTHR15668:SF4">
    <property type="entry name" value="COILED-COIL DOMAIN-CONTAINING PROTEIN 22"/>
    <property type="match status" value="1"/>
</dbReference>
<dbReference type="InterPro" id="IPR048348">
    <property type="entry name" value="CCDC22_CC"/>
</dbReference>
<dbReference type="EMBL" id="JADCNM010000500">
    <property type="protein sequence ID" value="KAG0447065.1"/>
    <property type="molecule type" value="Genomic_DNA"/>
</dbReference>
<evidence type="ECO:0000259" key="4">
    <source>
        <dbReference type="Pfam" id="PF21674"/>
    </source>
</evidence>
<protein>
    <recommendedName>
        <fullName evidence="7">Coiled-coil domain-containing protein 22 homolog</fullName>
    </recommendedName>
</protein>
<reference evidence="5 6" key="1">
    <citation type="journal article" date="2020" name="Nat. Food">
        <title>A phased Vanilla planifolia genome enables genetic improvement of flavour and production.</title>
        <authorList>
            <person name="Hasing T."/>
            <person name="Tang H."/>
            <person name="Brym M."/>
            <person name="Khazi F."/>
            <person name="Huang T."/>
            <person name="Chambers A.H."/>
        </authorList>
    </citation>
    <scope>NUCLEOTIDE SEQUENCE [LARGE SCALE GENOMIC DNA]</scope>
    <source>
        <tissue evidence="5">Leaf</tissue>
    </source>
</reference>
<name>A0A835P512_VANPL</name>
<feature type="domain" description="CCDC22 coiled-coil" evidence="3">
    <location>
        <begin position="291"/>
        <end position="417"/>
    </location>
</feature>
<dbReference type="PANTHER" id="PTHR15668">
    <property type="entry name" value="JM1 PROTEIN"/>
    <property type="match status" value="1"/>
</dbReference>
<dbReference type="GO" id="GO:0097602">
    <property type="term" value="F:cullin family protein binding"/>
    <property type="evidence" value="ECO:0007669"/>
    <property type="project" value="TreeGrafter"/>
</dbReference>
<comment type="caution">
    <text evidence="5">The sequence shown here is derived from an EMBL/GenBank/DDBJ whole genome shotgun (WGS) entry which is preliminary data.</text>
</comment>
<dbReference type="InterPro" id="IPR048349">
    <property type="entry name" value="CCDC22_N"/>
</dbReference>
<dbReference type="GO" id="GO:2000060">
    <property type="term" value="P:positive regulation of ubiquitin-dependent protein catabolic process"/>
    <property type="evidence" value="ECO:0007669"/>
    <property type="project" value="TreeGrafter"/>
</dbReference>
<dbReference type="OrthoDB" id="10266736at2759"/>
<accession>A0A835P512</accession>
<dbReference type="Pfam" id="PF21674">
    <property type="entry name" value="CCDC22_N"/>
    <property type="match status" value="1"/>
</dbReference>
<gene>
    <name evidence="5" type="ORF">HPP92_028502</name>
</gene>
<evidence type="ECO:0000313" key="6">
    <source>
        <dbReference type="Proteomes" id="UP000639772"/>
    </source>
</evidence>
<evidence type="ECO:0000259" key="3">
    <source>
        <dbReference type="Pfam" id="PF05667"/>
    </source>
</evidence>
<dbReference type="AlphaFoldDB" id="A0A835P512"/>
<dbReference type="Proteomes" id="UP000639772">
    <property type="component" value="Unassembled WGS sequence"/>
</dbReference>
<evidence type="ECO:0008006" key="7">
    <source>
        <dbReference type="Google" id="ProtNLM"/>
    </source>
</evidence>
<evidence type="ECO:0000256" key="1">
    <source>
        <dbReference type="ARBA" id="ARBA00006438"/>
    </source>
</evidence>